<feature type="compositionally biased region" description="Acidic residues" evidence="1">
    <location>
        <begin position="162"/>
        <end position="174"/>
    </location>
</feature>
<evidence type="ECO:0000313" key="3">
    <source>
        <dbReference type="EMBL" id="KAK2835065.1"/>
    </source>
</evidence>
<keyword evidence="2" id="KW-1133">Transmembrane helix</keyword>
<keyword evidence="2" id="KW-0472">Membrane</keyword>
<evidence type="ECO:0000256" key="2">
    <source>
        <dbReference type="SAM" id="Phobius"/>
    </source>
</evidence>
<protein>
    <submittedName>
        <fullName evidence="3">Uncharacterized protein</fullName>
    </submittedName>
</protein>
<feature type="transmembrane region" description="Helical" evidence="2">
    <location>
        <begin position="117"/>
        <end position="139"/>
    </location>
</feature>
<dbReference type="Proteomes" id="UP001187415">
    <property type="component" value="Unassembled WGS sequence"/>
</dbReference>
<gene>
    <name evidence="3" type="ORF">Q5P01_015549</name>
</gene>
<proteinExistence type="predicted"/>
<keyword evidence="4" id="KW-1185">Reference proteome</keyword>
<evidence type="ECO:0000313" key="4">
    <source>
        <dbReference type="Proteomes" id="UP001187415"/>
    </source>
</evidence>
<name>A0AA88MCE9_CHASR</name>
<comment type="caution">
    <text evidence="3">The sequence shown here is derived from an EMBL/GenBank/DDBJ whole genome shotgun (WGS) entry which is preliminary data.</text>
</comment>
<reference evidence="3" key="1">
    <citation type="submission" date="2023-07" db="EMBL/GenBank/DDBJ databases">
        <title>Chromosome-level Genome Assembly of Striped Snakehead (Channa striata).</title>
        <authorList>
            <person name="Liu H."/>
        </authorList>
    </citation>
    <scope>NUCLEOTIDE SEQUENCE</scope>
    <source>
        <strain evidence="3">Gz</strain>
        <tissue evidence="3">Muscle</tissue>
    </source>
</reference>
<feature type="region of interest" description="Disordered" evidence="1">
    <location>
        <begin position="147"/>
        <end position="174"/>
    </location>
</feature>
<dbReference type="AlphaFoldDB" id="A0AA88MCE9"/>
<keyword evidence="2" id="KW-0812">Transmembrane</keyword>
<evidence type="ECO:0000256" key="1">
    <source>
        <dbReference type="SAM" id="MobiDB-lite"/>
    </source>
</evidence>
<accession>A0AA88MCE9</accession>
<sequence>MNWSCFRSSDPAAENFRLVYDFNSDDENLCIRDDPRPPPLCGSSAPAPDQLCLVCRSGGLVYTWIRDLARGADVQMEALGDVPLKSSGKRTFSLFGQNRTLGGNSLSDDPTQQLGPVTIFIIVLLTVIVLVGIIIIYAVRKCQRRRRQQPPPDRAAVHPSEDETEDEAEAETAV</sequence>
<organism evidence="3 4">
    <name type="scientific">Channa striata</name>
    <name type="common">Snakehead murrel</name>
    <name type="synonym">Ophicephalus striatus</name>
    <dbReference type="NCBI Taxonomy" id="64152"/>
    <lineage>
        <taxon>Eukaryota</taxon>
        <taxon>Metazoa</taxon>
        <taxon>Chordata</taxon>
        <taxon>Craniata</taxon>
        <taxon>Vertebrata</taxon>
        <taxon>Euteleostomi</taxon>
        <taxon>Actinopterygii</taxon>
        <taxon>Neopterygii</taxon>
        <taxon>Teleostei</taxon>
        <taxon>Neoteleostei</taxon>
        <taxon>Acanthomorphata</taxon>
        <taxon>Anabantaria</taxon>
        <taxon>Anabantiformes</taxon>
        <taxon>Channoidei</taxon>
        <taxon>Channidae</taxon>
        <taxon>Channa</taxon>
    </lineage>
</organism>
<dbReference type="EMBL" id="JAUPFM010000012">
    <property type="protein sequence ID" value="KAK2835065.1"/>
    <property type="molecule type" value="Genomic_DNA"/>
</dbReference>